<keyword evidence="5 6" id="KW-0472">Membrane</keyword>
<evidence type="ECO:0000313" key="7">
    <source>
        <dbReference type="EMBL" id="MBC5716255.1"/>
    </source>
</evidence>
<reference evidence="7" key="1">
    <citation type="submission" date="2020-08" db="EMBL/GenBank/DDBJ databases">
        <title>Genome public.</title>
        <authorList>
            <person name="Liu C."/>
            <person name="Sun Q."/>
        </authorList>
    </citation>
    <scope>NUCLEOTIDE SEQUENCE</scope>
    <source>
        <strain evidence="7">BX5</strain>
    </source>
</reference>
<dbReference type="AlphaFoldDB" id="A0A8J6J2C7"/>
<feature type="transmembrane region" description="Helical" evidence="6">
    <location>
        <begin position="81"/>
        <end position="107"/>
    </location>
</feature>
<comment type="caution">
    <text evidence="7">The sequence shown here is derived from an EMBL/GenBank/DDBJ whole genome shotgun (WGS) entry which is preliminary data.</text>
</comment>
<keyword evidence="2" id="KW-1003">Cell membrane</keyword>
<evidence type="ECO:0000256" key="6">
    <source>
        <dbReference type="SAM" id="Phobius"/>
    </source>
</evidence>
<organism evidence="7 8">
    <name type="scientific">Flintibacter faecis</name>
    <dbReference type="NCBI Taxonomy" id="2763047"/>
    <lineage>
        <taxon>Bacteria</taxon>
        <taxon>Bacillati</taxon>
        <taxon>Bacillota</taxon>
        <taxon>Clostridia</taxon>
        <taxon>Eubacteriales</taxon>
        <taxon>Flintibacter</taxon>
    </lineage>
</organism>
<dbReference type="EMBL" id="JACOPN010000002">
    <property type="protein sequence ID" value="MBC5716255.1"/>
    <property type="molecule type" value="Genomic_DNA"/>
</dbReference>
<protein>
    <submittedName>
        <fullName evidence="7">CidA/LrgA family protein</fullName>
    </submittedName>
</protein>
<dbReference type="Proteomes" id="UP000602260">
    <property type="component" value="Unassembled WGS sequence"/>
</dbReference>
<dbReference type="InterPro" id="IPR005538">
    <property type="entry name" value="LrgA/CidA"/>
</dbReference>
<dbReference type="PANTHER" id="PTHR33931:SF2">
    <property type="entry name" value="HOLIN-LIKE PROTEIN CIDA"/>
    <property type="match status" value="1"/>
</dbReference>
<keyword evidence="3 6" id="KW-0812">Transmembrane</keyword>
<feature type="transmembrane region" description="Helical" evidence="6">
    <location>
        <begin position="29"/>
        <end position="47"/>
    </location>
</feature>
<accession>A0A8J6J2C7</accession>
<dbReference type="PANTHER" id="PTHR33931">
    <property type="entry name" value="HOLIN-LIKE PROTEIN CIDA-RELATED"/>
    <property type="match status" value="1"/>
</dbReference>
<keyword evidence="8" id="KW-1185">Reference proteome</keyword>
<feature type="transmembrane region" description="Helical" evidence="6">
    <location>
        <begin position="59"/>
        <end position="75"/>
    </location>
</feature>
<evidence type="ECO:0000256" key="1">
    <source>
        <dbReference type="ARBA" id="ARBA00004651"/>
    </source>
</evidence>
<proteinExistence type="predicted"/>
<evidence type="ECO:0000256" key="3">
    <source>
        <dbReference type="ARBA" id="ARBA00022692"/>
    </source>
</evidence>
<dbReference type="Pfam" id="PF03788">
    <property type="entry name" value="LrgA"/>
    <property type="match status" value="1"/>
</dbReference>
<evidence type="ECO:0000256" key="2">
    <source>
        <dbReference type="ARBA" id="ARBA00022475"/>
    </source>
</evidence>
<evidence type="ECO:0000313" key="8">
    <source>
        <dbReference type="Proteomes" id="UP000602260"/>
    </source>
</evidence>
<name>A0A8J6J2C7_9FIRM</name>
<sequence>MNIMAELAIIFGICLVSEGISALLPIALPASVISMLVLLALLLAGIVKPRHIDRVCRFLVANMAFFFVAPCAGIIEHVESLLACLLPFLCAAILTTPLVYAATAWSIQLMLRARRRKESHHA</sequence>
<evidence type="ECO:0000256" key="5">
    <source>
        <dbReference type="ARBA" id="ARBA00023136"/>
    </source>
</evidence>
<gene>
    <name evidence="7" type="ORF">H8S55_02780</name>
</gene>
<keyword evidence="4 6" id="KW-1133">Transmembrane helix</keyword>
<evidence type="ECO:0000256" key="4">
    <source>
        <dbReference type="ARBA" id="ARBA00022989"/>
    </source>
</evidence>
<dbReference type="GO" id="GO:0005886">
    <property type="term" value="C:plasma membrane"/>
    <property type="evidence" value="ECO:0007669"/>
    <property type="project" value="UniProtKB-SubCell"/>
</dbReference>
<dbReference type="RefSeq" id="WP_147563572.1">
    <property type="nucleotide sequence ID" value="NZ_JACOPN010000002.1"/>
</dbReference>
<comment type="subcellular location">
    <subcellularLocation>
        <location evidence="1">Cell membrane</location>
        <topology evidence="1">Multi-pass membrane protein</topology>
    </subcellularLocation>
</comment>